<dbReference type="EMBL" id="NRSD01000008">
    <property type="protein sequence ID" value="MBK1644907.1"/>
    <property type="molecule type" value="Genomic_DNA"/>
</dbReference>
<dbReference type="PIRSF" id="PIRSF001589">
    <property type="entry name" value="Asn_synthetase_glu-h"/>
    <property type="match status" value="1"/>
</dbReference>
<name>A0A9X0WHP1_9GAMM</name>
<feature type="binding site" evidence="9">
    <location>
        <begin position="365"/>
        <end position="366"/>
    </location>
    <ligand>
        <name>ATP</name>
        <dbReference type="ChEBI" id="CHEBI:30616"/>
    </ligand>
</feature>
<accession>A0A9X0WHP1</accession>
<dbReference type="InterPro" id="IPR029055">
    <property type="entry name" value="Ntn_hydrolases_N"/>
</dbReference>
<dbReference type="InterPro" id="IPR017932">
    <property type="entry name" value="GATase_2_dom"/>
</dbReference>
<evidence type="ECO:0000256" key="3">
    <source>
        <dbReference type="ARBA" id="ARBA00012737"/>
    </source>
</evidence>
<evidence type="ECO:0000259" key="11">
    <source>
        <dbReference type="PROSITE" id="PS51278"/>
    </source>
</evidence>
<dbReference type="GO" id="GO:0005524">
    <property type="term" value="F:ATP binding"/>
    <property type="evidence" value="ECO:0007669"/>
    <property type="project" value="UniProtKB-KW"/>
</dbReference>
<dbReference type="GO" id="GO:0004066">
    <property type="term" value="F:asparagine synthase (glutamine-hydrolyzing) activity"/>
    <property type="evidence" value="ECO:0007669"/>
    <property type="project" value="UniProtKB-EC"/>
</dbReference>
<sequence>MCGLAGILSWERPIEPDAVHAMTARLTHRGPDADGFIQRDAIALGHRRLSVIDVSAANNQPLQDHAGVLTIAFNGEIYNYRELRRELIARGGQFRTHGDTEVILEAYKAWGTGCLDRFNGMFAFALWDAPRRRLLLARDRLGEKPLFFVHLPDGGLLFASEPHALRAHPACPTAVDPIGLAHYLMLNYSLGAHSLQQGIERLPPGHFMCCEQGRVPRPEAYWDLASIYRAKRSFASEAAAADELLALIDDAVRLRLVSDVPLGAFLSGGVDSSAVAASMARVLPHEQVHTFSMGFGIASFDEVEQARAVAGALGLDHQDQVATAETAQTIAAIRWAAREPLADSSTIPTYLLAAFARQSVTVALSGDGADECFAGYETYAADRLHRALSWIPAGMARAGYRVADALLPVSFSKVSWDYKLRHFLAGLHLDGARAHASWRDILSRDERREMMQPAWRDLFDESTADPFSAFAPHVAAVKTCHPVDQAGYVDIKTWLADDILVKVDRSTMAHSLEARAPLLDHRLVEFAAALPVHWKLKGWRKKYLLRESLRGRLPGGVLDGSKRGFNAPISQWLNGALRDFARDTLASPRLHEWVRPQAIDALYRDHAAQRRDHGLKLYGLLCLALWLDHP</sequence>
<dbReference type="SUPFAM" id="SSF52402">
    <property type="entry name" value="Adenine nucleotide alpha hydrolases-like"/>
    <property type="match status" value="1"/>
</dbReference>
<comment type="catalytic activity">
    <reaction evidence="7">
        <text>L-aspartate + L-glutamine + ATP + H2O = L-asparagine + L-glutamate + AMP + diphosphate + H(+)</text>
        <dbReference type="Rhea" id="RHEA:12228"/>
        <dbReference type="ChEBI" id="CHEBI:15377"/>
        <dbReference type="ChEBI" id="CHEBI:15378"/>
        <dbReference type="ChEBI" id="CHEBI:29985"/>
        <dbReference type="ChEBI" id="CHEBI:29991"/>
        <dbReference type="ChEBI" id="CHEBI:30616"/>
        <dbReference type="ChEBI" id="CHEBI:33019"/>
        <dbReference type="ChEBI" id="CHEBI:58048"/>
        <dbReference type="ChEBI" id="CHEBI:58359"/>
        <dbReference type="ChEBI" id="CHEBI:456215"/>
        <dbReference type="EC" id="6.3.5.4"/>
    </reaction>
</comment>
<keyword evidence="5 9" id="KW-0067">ATP-binding</keyword>
<gene>
    <name evidence="12" type="primary">asnB</name>
    <name evidence="12" type="ORF">CKO25_09640</name>
</gene>
<evidence type="ECO:0000256" key="2">
    <source>
        <dbReference type="ARBA" id="ARBA00005752"/>
    </source>
</evidence>
<comment type="similarity">
    <text evidence="2">Belongs to the asparagine synthetase family.</text>
</comment>
<dbReference type="PANTHER" id="PTHR43284">
    <property type="entry name" value="ASPARAGINE SYNTHETASE (GLUTAMINE-HYDROLYZING)"/>
    <property type="match status" value="1"/>
</dbReference>
<dbReference type="Pfam" id="PF13537">
    <property type="entry name" value="GATase_7"/>
    <property type="match status" value="1"/>
</dbReference>
<dbReference type="InterPro" id="IPR051786">
    <property type="entry name" value="ASN_synthetase/amidase"/>
</dbReference>
<evidence type="ECO:0000313" key="12">
    <source>
        <dbReference type="EMBL" id="MBK1644907.1"/>
    </source>
</evidence>
<comment type="pathway">
    <text evidence="1">Amino-acid biosynthesis; L-asparagine biosynthesis; L-asparagine from L-aspartate (L-Gln route): step 1/1.</text>
</comment>
<feature type="site" description="Important for beta-aspartyl-AMP intermediate formation" evidence="10">
    <location>
        <position position="367"/>
    </location>
</feature>
<keyword evidence="13" id="KW-1185">Reference proteome</keyword>
<dbReference type="PANTHER" id="PTHR43284:SF1">
    <property type="entry name" value="ASPARAGINE SYNTHETASE"/>
    <property type="match status" value="1"/>
</dbReference>
<dbReference type="Proteomes" id="UP001138802">
    <property type="component" value="Unassembled WGS sequence"/>
</dbReference>
<dbReference type="GO" id="GO:0006529">
    <property type="term" value="P:asparagine biosynthetic process"/>
    <property type="evidence" value="ECO:0007669"/>
    <property type="project" value="UniProtKB-KW"/>
</dbReference>
<dbReference type="Gene3D" id="3.40.50.620">
    <property type="entry name" value="HUPs"/>
    <property type="match status" value="1"/>
</dbReference>
<evidence type="ECO:0000256" key="7">
    <source>
        <dbReference type="ARBA" id="ARBA00048741"/>
    </source>
</evidence>
<evidence type="ECO:0000313" key="13">
    <source>
        <dbReference type="Proteomes" id="UP001138802"/>
    </source>
</evidence>
<dbReference type="RefSeq" id="WP_200387713.1">
    <property type="nucleotide sequence ID" value="NZ_NRSD01000008.1"/>
</dbReference>
<evidence type="ECO:0000256" key="9">
    <source>
        <dbReference type="PIRSR" id="PIRSR001589-2"/>
    </source>
</evidence>
<keyword evidence="4 9" id="KW-0547">Nucleotide-binding</keyword>
<keyword evidence="8" id="KW-0061">Asparagine biosynthesis</keyword>
<evidence type="ECO:0000256" key="5">
    <source>
        <dbReference type="ARBA" id="ARBA00022840"/>
    </source>
</evidence>
<dbReference type="EC" id="6.3.5.4" evidence="3"/>
<evidence type="ECO:0000256" key="6">
    <source>
        <dbReference type="ARBA" id="ARBA00022962"/>
    </source>
</evidence>
<dbReference type="InterPro" id="IPR014729">
    <property type="entry name" value="Rossmann-like_a/b/a_fold"/>
</dbReference>
<dbReference type="GO" id="GO:0005829">
    <property type="term" value="C:cytosol"/>
    <property type="evidence" value="ECO:0007669"/>
    <property type="project" value="TreeGrafter"/>
</dbReference>
<proteinExistence type="inferred from homology"/>
<feature type="domain" description="Glutamine amidotransferase type-2" evidence="11">
    <location>
        <begin position="2"/>
        <end position="213"/>
    </location>
</feature>
<evidence type="ECO:0000256" key="4">
    <source>
        <dbReference type="ARBA" id="ARBA00022741"/>
    </source>
</evidence>
<dbReference type="CDD" id="cd01991">
    <property type="entry name" value="Asn_synthase_B_C"/>
    <property type="match status" value="1"/>
</dbReference>
<dbReference type="InterPro" id="IPR001962">
    <property type="entry name" value="Asn_synthase"/>
</dbReference>
<dbReference type="InterPro" id="IPR033738">
    <property type="entry name" value="AsnB_N"/>
</dbReference>
<dbReference type="NCBIfam" id="TIGR01536">
    <property type="entry name" value="asn_synth_AEB"/>
    <property type="match status" value="1"/>
</dbReference>
<comment type="caution">
    <text evidence="12">The sequence shown here is derived from an EMBL/GenBank/DDBJ whole genome shotgun (WGS) entry which is preliminary data.</text>
</comment>
<feature type="binding site" evidence="9">
    <location>
        <position position="99"/>
    </location>
    <ligand>
        <name>L-glutamine</name>
        <dbReference type="ChEBI" id="CHEBI:58359"/>
    </ligand>
</feature>
<dbReference type="SUPFAM" id="SSF56235">
    <property type="entry name" value="N-terminal nucleophile aminohydrolases (Ntn hydrolases)"/>
    <property type="match status" value="1"/>
</dbReference>
<dbReference type="CDD" id="cd00712">
    <property type="entry name" value="AsnB"/>
    <property type="match status" value="1"/>
</dbReference>
<protein>
    <recommendedName>
        <fullName evidence="3">asparagine synthase (glutamine-hydrolyzing)</fullName>
        <ecNumber evidence="3">6.3.5.4</ecNumber>
    </recommendedName>
</protein>
<keyword evidence="6 8" id="KW-0315">Glutamine amidotransferase</keyword>
<keyword evidence="8" id="KW-0028">Amino-acid biosynthesis</keyword>
<dbReference type="Pfam" id="PF00733">
    <property type="entry name" value="Asn_synthase"/>
    <property type="match status" value="1"/>
</dbReference>
<feature type="active site" description="For GATase activity" evidence="8">
    <location>
        <position position="2"/>
    </location>
</feature>
<dbReference type="InterPro" id="IPR006426">
    <property type="entry name" value="Asn_synth_AEB"/>
</dbReference>
<dbReference type="PROSITE" id="PS51278">
    <property type="entry name" value="GATASE_TYPE_2"/>
    <property type="match status" value="1"/>
</dbReference>
<evidence type="ECO:0000256" key="1">
    <source>
        <dbReference type="ARBA" id="ARBA00005187"/>
    </source>
</evidence>
<reference evidence="12 13" key="1">
    <citation type="journal article" date="2020" name="Microorganisms">
        <title>Osmotic Adaptation and Compatible Solute Biosynthesis of Phototrophic Bacteria as Revealed from Genome Analyses.</title>
        <authorList>
            <person name="Imhoff J.F."/>
            <person name="Rahn T."/>
            <person name="Kunzel S."/>
            <person name="Keller A."/>
            <person name="Neulinger S.C."/>
        </authorList>
    </citation>
    <scope>NUCLEOTIDE SEQUENCE [LARGE SCALE GENOMIC DNA]</scope>
    <source>
        <strain evidence="12 13">DSM 21303</strain>
    </source>
</reference>
<dbReference type="AlphaFoldDB" id="A0A9X0WHP1"/>
<dbReference type="Gene3D" id="3.60.20.10">
    <property type="entry name" value="Glutamine Phosphoribosylpyrophosphate, subunit 1, domain 1"/>
    <property type="match status" value="1"/>
</dbReference>
<organism evidence="12 13">
    <name type="scientific">Thiocapsa imhoffii</name>
    <dbReference type="NCBI Taxonomy" id="382777"/>
    <lineage>
        <taxon>Bacteria</taxon>
        <taxon>Pseudomonadati</taxon>
        <taxon>Pseudomonadota</taxon>
        <taxon>Gammaproteobacteria</taxon>
        <taxon>Chromatiales</taxon>
        <taxon>Chromatiaceae</taxon>
        <taxon>Thiocapsa</taxon>
    </lineage>
</organism>
<evidence type="ECO:0000256" key="8">
    <source>
        <dbReference type="PIRSR" id="PIRSR001589-1"/>
    </source>
</evidence>
<evidence type="ECO:0000256" key="10">
    <source>
        <dbReference type="PIRSR" id="PIRSR001589-3"/>
    </source>
</evidence>